<sequence>MPANIVVLQFKLFNHLLNPIIAVVIIDKPSFNPEPSMVHDPLLERRGLIPQHSTCTKLVLPLISPPLLIGFRIVNPRNRRHHNTINQSLRIGIYSVMDKCNSNPQSLVRILS</sequence>
<dbReference type="InParanoid" id="A0A1Q3D0P9"/>
<gene>
    <name evidence="1" type="ORF">CFOL_v3_29458</name>
</gene>
<organism evidence="1 2">
    <name type="scientific">Cephalotus follicularis</name>
    <name type="common">Albany pitcher plant</name>
    <dbReference type="NCBI Taxonomy" id="3775"/>
    <lineage>
        <taxon>Eukaryota</taxon>
        <taxon>Viridiplantae</taxon>
        <taxon>Streptophyta</taxon>
        <taxon>Embryophyta</taxon>
        <taxon>Tracheophyta</taxon>
        <taxon>Spermatophyta</taxon>
        <taxon>Magnoliopsida</taxon>
        <taxon>eudicotyledons</taxon>
        <taxon>Gunneridae</taxon>
        <taxon>Pentapetalae</taxon>
        <taxon>rosids</taxon>
        <taxon>fabids</taxon>
        <taxon>Oxalidales</taxon>
        <taxon>Cephalotaceae</taxon>
        <taxon>Cephalotus</taxon>
    </lineage>
</organism>
<comment type="caution">
    <text evidence="1">The sequence shown here is derived from an EMBL/GenBank/DDBJ whole genome shotgun (WGS) entry which is preliminary data.</text>
</comment>
<name>A0A1Q3D0P9_CEPFO</name>
<keyword evidence="2" id="KW-1185">Reference proteome</keyword>
<accession>A0A1Q3D0P9</accession>
<dbReference type="AlphaFoldDB" id="A0A1Q3D0P9"/>
<evidence type="ECO:0000313" key="1">
    <source>
        <dbReference type="EMBL" id="GAV86024.1"/>
    </source>
</evidence>
<evidence type="ECO:0000313" key="2">
    <source>
        <dbReference type="Proteomes" id="UP000187406"/>
    </source>
</evidence>
<protein>
    <submittedName>
        <fullName evidence="1">Uncharacterized protein</fullName>
    </submittedName>
</protein>
<proteinExistence type="predicted"/>
<dbReference type="Proteomes" id="UP000187406">
    <property type="component" value="Unassembled WGS sequence"/>
</dbReference>
<dbReference type="EMBL" id="BDDD01003780">
    <property type="protein sequence ID" value="GAV86024.1"/>
    <property type="molecule type" value="Genomic_DNA"/>
</dbReference>
<reference evidence="2" key="1">
    <citation type="submission" date="2016-04" db="EMBL/GenBank/DDBJ databases">
        <title>Cephalotus genome sequencing.</title>
        <authorList>
            <person name="Fukushima K."/>
            <person name="Hasebe M."/>
            <person name="Fang X."/>
        </authorList>
    </citation>
    <scope>NUCLEOTIDE SEQUENCE [LARGE SCALE GENOMIC DNA]</scope>
    <source>
        <strain evidence="2">cv. St1</strain>
    </source>
</reference>